<feature type="domain" description="Multidrug resistance protein MdtA-like beta-barrel" evidence="4">
    <location>
        <begin position="209"/>
        <end position="288"/>
    </location>
</feature>
<dbReference type="Pfam" id="PF25876">
    <property type="entry name" value="HH_MFP_RND"/>
    <property type="match status" value="1"/>
</dbReference>
<dbReference type="NCBIfam" id="TIGR01730">
    <property type="entry name" value="RND_mfp"/>
    <property type="match status" value="1"/>
</dbReference>
<evidence type="ECO:0000259" key="3">
    <source>
        <dbReference type="Pfam" id="PF25917"/>
    </source>
</evidence>
<evidence type="ECO:0000259" key="4">
    <source>
        <dbReference type="Pfam" id="PF25944"/>
    </source>
</evidence>
<protein>
    <submittedName>
        <fullName evidence="6">RND efflux system, membrane fusion protein CmeA</fullName>
    </submittedName>
</protein>
<dbReference type="Gene3D" id="1.10.287.470">
    <property type="entry name" value="Helix hairpin bin"/>
    <property type="match status" value="1"/>
</dbReference>
<dbReference type="STRING" id="1150600.ADIARSV_4244"/>
<dbReference type="SUPFAM" id="SSF111369">
    <property type="entry name" value="HlyD-like secretion proteins"/>
    <property type="match status" value="1"/>
</dbReference>
<evidence type="ECO:0000313" key="7">
    <source>
        <dbReference type="Proteomes" id="UP000014174"/>
    </source>
</evidence>
<dbReference type="InterPro" id="IPR058625">
    <property type="entry name" value="MdtA-like_BSH"/>
</dbReference>
<gene>
    <name evidence="6" type="ORF">ADIARSV_4244</name>
</gene>
<dbReference type="Pfam" id="PF25917">
    <property type="entry name" value="BSH_RND"/>
    <property type="match status" value="1"/>
</dbReference>
<dbReference type="InterPro" id="IPR058626">
    <property type="entry name" value="MdtA-like_b-barrel"/>
</dbReference>
<dbReference type="Pfam" id="PF25944">
    <property type="entry name" value="Beta-barrel_RND"/>
    <property type="match status" value="1"/>
</dbReference>
<dbReference type="Gene3D" id="2.40.30.170">
    <property type="match status" value="1"/>
</dbReference>
<evidence type="ECO:0000259" key="2">
    <source>
        <dbReference type="Pfam" id="PF25876"/>
    </source>
</evidence>
<accession>R9GLN2</accession>
<dbReference type="PANTHER" id="PTHR30158">
    <property type="entry name" value="ACRA/E-RELATED COMPONENT OF DRUG EFFLUX TRANSPORTER"/>
    <property type="match status" value="1"/>
</dbReference>
<dbReference type="Pfam" id="PF25989">
    <property type="entry name" value="YknX_C"/>
    <property type="match status" value="1"/>
</dbReference>
<dbReference type="GO" id="GO:0046677">
    <property type="term" value="P:response to antibiotic"/>
    <property type="evidence" value="ECO:0007669"/>
    <property type="project" value="TreeGrafter"/>
</dbReference>
<dbReference type="InterPro" id="IPR058637">
    <property type="entry name" value="YknX-like_C"/>
</dbReference>
<dbReference type="PROSITE" id="PS51257">
    <property type="entry name" value="PROKAR_LIPOPROTEIN"/>
    <property type="match status" value="1"/>
</dbReference>
<proteinExistence type="inferred from homology"/>
<dbReference type="Gene3D" id="2.40.50.100">
    <property type="match status" value="1"/>
</dbReference>
<dbReference type="GO" id="GO:0005886">
    <property type="term" value="C:plasma membrane"/>
    <property type="evidence" value="ECO:0007669"/>
    <property type="project" value="TreeGrafter"/>
</dbReference>
<comment type="caution">
    <text evidence="6">The sequence shown here is derived from an EMBL/GenBank/DDBJ whole genome shotgun (WGS) entry which is preliminary data.</text>
</comment>
<dbReference type="Gene3D" id="2.40.420.20">
    <property type="match status" value="1"/>
</dbReference>
<dbReference type="Proteomes" id="UP000014174">
    <property type="component" value="Unassembled WGS sequence"/>
</dbReference>
<evidence type="ECO:0000259" key="5">
    <source>
        <dbReference type="Pfam" id="PF25989"/>
    </source>
</evidence>
<dbReference type="GO" id="GO:0030313">
    <property type="term" value="C:cell envelope"/>
    <property type="evidence" value="ECO:0007669"/>
    <property type="project" value="UniProtKB-SubCell"/>
</dbReference>
<dbReference type="eggNOG" id="COG0845">
    <property type="taxonomic scope" value="Bacteria"/>
</dbReference>
<evidence type="ECO:0000256" key="1">
    <source>
        <dbReference type="ARBA" id="ARBA00009477"/>
    </source>
</evidence>
<name>R9GLN2_9SPHI</name>
<dbReference type="OrthoDB" id="9801814at2"/>
<dbReference type="EMBL" id="AQPN01000145">
    <property type="protein sequence ID" value="EOR92732.1"/>
    <property type="molecule type" value="Genomic_DNA"/>
</dbReference>
<feature type="domain" description="YknX-like C-terminal permuted SH3-like" evidence="5">
    <location>
        <begin position="297"/>
        <end position="364"/>
    </location>
</feature>
<reference evidence="6 7" key="1">
    <citation type="journal article" date="2013" name="Genome Announc.">
        <title>Draft Genome Sequence of Arcticibacter svalbardensis Strain MN12-7T, a Member of the Family Sphingobacteriaceae Isolated from an Arctic Soil Sample.</title>
        <authorList>
            <person name="Shivaji S."/>
            <person name="Ara S."/>
            <person name="Prasad S."/>
            <person name="Manasa B.P."/>
            <person name="Begum Z."/>
            <person name="Singh A."/>
            <person name="Kumar Pinnaka A."/>
        </authorList>
    </citation>
    <scope>NUCLEOTIDE SEQUENCE [LARGE SCALE GENOMIC DNA]</scope>
    <source>
        <strain evidence="6 7">MN12-7</strain>
    </source>
</reference>
<comment type="similarity">
    <text evidence="1">Belongs to the membrane fusion protein (MFP) (TC 8.A.1) family.</text>
</comment>
<dbReference type="PATRIC" id="fig|1150600.3.peg.4201"/>
<organism evidence="6 7">
    <name type="scientific">Arcticibacter svalbardensis MN12-7</name>
    <dbReference type="NCBI Taxonomy" id="1150600"/>
    <lineage>
        <taxon>Bacteria</taxon>
        <taxon>Pseudomonadati</taxon>
        <taxon>Bacteroidota</taxon>
        <taxon>Sphingobacteriia</taxon>
        <taxon>Sphingobacteriales</taxon>
        <taxon>Sphingobacteriaceae</taxon>
        <taxon>Arcticibacter</taxon>
    </lineage>
</organism>
<dbReference type="InterPro" id="IPR058624">
    <property type="entry name" value="MdtA-like_HH"/>
</dbReference>
<evidence type="ECO:0000313" key="6">
    <source>
        <dbReference type="EMBL" id="EOR92732.1"/>
    </source>
</evidence>
<feature type="domain" description="Multidrug resistance protein MdtA-like barrel-sandwich hybrid" evidence="3">
    <location>
        <begin position="63"/>
        <end position="201"/>
    </location>
</feature>
<sequence>MNNKLTLASLLIGAVLFTACGGSDQSKQQAQAAPPAVPVTTYTVQKEQVNGIDSYPGTIVALNEVELRAEVNGYITAIYVKDGQKVSKGQKLYEIDRSRYQAVYNQANAQLMIAKANLTKSQKDSERYTRLAAQDAIAKQRVDYAQADLQTAQAQVSAAQATLSNAATDLRRSTIIAPLTGKIGITMIRKGTLVTAGSTLINTLSAPDPIGVDININESDISYFTRLQQQKAASFDIILSDQTKYSSSGKVLAVDRAVDAQTGTIRVRASFPNNSGKLIAGMNCTVEVPNKQSGEQITIPYQSVIEQLGEFTVYVVGDSNKVAQRQVKLGIKVADKIVIQEGLKAGEVIVSEGTQNLKEGVKVQTGAPAQAATAAKK</sequence>
<keyword evidence="7" id="KW-1185">Reference proteome</keyword>
<dbReference type="GO" id="GO:0022857">
    <property type="term" value="F:transmembrane transporter activity"/>
    <property type="evidence" value="ECO:0007669"/>
    <property type="project" value="InterPro"/>
</dbReference>
<feature type="domain" description="Multidrug resistance protein MdtA-like alpha-helical hairpin" evidence="2">
    <location>
        <begin position="104"/>
        <end position="171"/>
    </location>
</feature>
<dbReference type="AlphaFoldDB" id="R9GLN2"/>
<dbReference type="InterPro" id="IPR006143">
    <property type="entry name" value="RND_pump_MFP"/>
</dbReference>